<comment type="pathway">
    <text evidence="1">Amino-acid biosynthesis; L-asparagine biosynthesis; L-asparagine from L-aspartate (L-Gln route): step 1/1.</text>
</comment>
<dbReference type="Gene3D" id="3.40.50.620">
    <property type="entry name" value="HUPs"/>
    <property type="match status" value="1"/>
</dbReference>
<accession>A0A410NZA7</accession>
<evidence type="ECO:0000256" key="1">
    <source>
        <dbReference type="ARBA" id="ARBA00005187"/>
    </source>
</evidence>
<dbReference type="KEGG" id="bdm:EQG53_13235"/>
<dbReference type="InterPro" id="IPR029055">
    <property type="entry name" value="Ntn_hydrolases_N"/>
</dbReference>
<evidence type="ECO:0000313" key="8">
    <source>
        <dbReference type="Proteomes" id="UP000596117"/>
    </source>
</evidence>
<sequence length="374" mass="40706">MTDYYLAILGPDGPERRLLVTLAEQADAIQTLVNDDTKVVLAGPDQPHLMLPSRHGIILGRLFARERLSQPISRLIEEDEWGFRVNDARTLLDRYWGNYVGVLPDSAGNGDLLVRDPSGGIPCYVIRRGELLIATSDVERAVRAGLFAATVDWGAVRRHLATGGVRNAATCLLGVREVLPGSLIRCRAKAIGEPEIWWNPWDYVGRPLTLPFDELASRLRNTLEACTAALAAPFERVLATVSGGLDSSVMSACLAKQAIPFECLTLATHSPHGDERSYARILAEALGVPLHERFYSGEDVDIHRSQSPGLPRPNGFLFDQSAQERQRICARDIGADAIFSGGGGDNVFCCPSSKHLAQVWRGVNGERASSGVGF</sequence>
<dbReference type="EMBL" id="CP035093">
    <property type="protein sequence ID" value="QAT15232.1"/>
    <property type="molecule type" value="Genomic_DNA"/>
</dbReference>
<evidence type="ECO:0000256" key="2">
    <source>
        <dbReference type="ARBA" id="ARBA00012737"/>
    </source>
</evidence>
<name>A0A410NZA7_BREDI</name>
<dbReference type="GO" id="GO:0006529">
    <property type="term" value="P:asparagine biosynthetic process"/>
    <property type="evidence" value="ECO:0007669"/>
    <property type="project" value="InterPro"/>
</dbReference>
<reference evidence="5 7" key="1">
    <citation type="submission" date="2019-01" db="EMBL/GenBank/DDBJ databases">
        <title>Brevundimonas diminuta Genome sequencing and assembly.</title>
        <authorList>
            <person name="Chen H."/>
        </authorList>
    </citation>
    <scope>NUCLEOTIDE SEQUENCE [LARGE SCALE GENOMIC DNA]</scope>
    <source>
        <strain evidence="5">ATCC</strain>
        <strain evidence="7">ATCC(B) 19146</strain>
    </source>
</reference>
<evidence type="ECO:0000313" key="7">
    <source>
        <dbReference type="Proteomes" id="UP000287388"/>
    </source>
</evidence>
<dbReference type="Proteomes" id="UP000596117">
    <property type="component" value="Chromosome"/>
</dbReference>
<proteinExistence type="predicted"/>
<gene>
    <name evidence="5" type="ORF">EQG53_13235</name>
    <name evidence="6" type="ORF">I6H83_09230</name>
</gene>
<feature type="domain" description="Asparagine synthetase" evidence="4">
    <location>
        <begin position="219"/>
        <end position="361"/>
    </location>
</feature>
<dbReference type="RefSeq" id="WP_128720134.1">
    <property type="nucleotide sequence ID" value="NZ_CBCRVN010000011.1"/>
</dbReference>
<dbReference type="AlphaFoldDB" id="A0A410NZA7"/>
<evidence type="ECO:0000313" key="6">
    <source>
        <dbReference type="EMBL" id="QQB87384.1"/>
    </source>
</evidence>
<dbReference type="InterPro" id="IPR001962">
    <property type="entry name" value="Asn_synthase"/>
</dbReference>
<dbReference type="EC" id="6.3.5.4" evidence="2"/>
<dbReference type="Pfam" id="PF00733">
    <property type="entry name" value="Asn_synthase"/>
    <property type="match status" value="1"/>
</dbReference>
<dbReference type="SUPFAM" id="SSF56235">
    <property type="entry name" value="N-terminal nucleophile aminohydrolases (Ntn hydrolases)"/>
    <property type="match status" value="1"/>
</dbReference>
<comment type="catalytic activity">
    <reaction evidence="3">
        <text>L-aspartate + L-glutamine + ATP + H2O = L-asparagine + L-glutamate + AMP + diphosphate + H(+)</text>
        <dbReference type="Rhea" id="RHEA:12228"/>
        <dbReference type="ChEBI" id="CHEBI:15377"/>
        <dbReference type="ChEBI" id="CHEBI:15378"/>
        <dbReference type="ChEBI" id="CHEBI:29985"/>
        <dbReference type="ChEBI" id="CHEBI:29991"/>
        <dbReference type="ChEBI" id="CHEBI:30616"/>
        <dbReference type="ChEBI" id="CHEBI:33019"/>
        <dbReference type="ChEBI" id="CHEBI:58048"/>
        <dbReference type="ChEBI" id="CHEBI:58359"/>
        <dbReference type="ChEBI" id="CHEBI:456215"/>
        <dbReference type="EC" id="6.3.5.4"/>
    </reaction>
</comment>
<reference evidence="6 8" key="2">
    <citation type="submission" date="2020-12" db="EMBL/GenBank/DDBJ databases">
        <title>FDA dAtabase for Regulatory Grade micrObial Sequences (FDA-ARGOS): Supporting development and validation of Infectious Disease Dx tests.</title>
        <authorList>
            <person name="Kerrigan L."/>
            <person name="Long C."/>
            <person name="Tallon L."/>
            <person name="Sadzewicz L."/>
            <person name="Zhao X."/>
            <person name="Boylan J."/>
            <person name="Ott S."/>
            <person name="Bowen H."/>
            <person name="Vavikolanu K."/>
            <person name="Mehta A."/>
            <person name="Aluvathingal J."/>
            <person name="Nadendla S."/>
            <person name="Yan Y."/>
            <person name="Sichtig H."/>
        </authorList>
    </citation>
    <scope>NUCLEOTIDE SEQUENCE [LARGE SCALE GENOMIC DNA]</scope>
    <source>
        <strain evidence="6 8">FDAARGOS_1026</strain>
    </source>
</reference>
<dbReference type="PANTHER" id="PTHR43284:SF1">
    <property type="entry name" value="ASPARAGINE SYNTHETASE"/>
    <property type="match status" value="1"/>
</dbReference>
<dbReference type="GO" id="GO:0004066">
    <property type="term" value="F:asparagine synthase (glutamine-hydrolyzing) activity"/>
    <property type="evidence" value="ECO:0007669"/>
    <property type="project" value="UniProtKB-EC"/>
</dbReference>
<evidence type="ECO:0000313" key="5">
    <source>
        <dbReference type="EMBL" id="QAT15232.1"/>
    </source>
</evidence>
<dbReference type="EMBL" id="CP066026">
    <property type="protein sequence ID" value="QQB87384.1"/>
    <property type="molecule type" value="Genomic_DNA"/>
</dbReference>
<evidence type="ECO:0000256" key="3">
    <source>
        <dbReference type="ARBA" id="ARBA00048741"/>
    </source>
</evidence>
<protein>
    <recommendedName>
        <fullName evidence="2">asparagine synthase (glutamine-hydrolyzing)</fullName>
        <ecNumber evidence="2">6.3.5.4</ecNumber>
    </recommendedName>
</protein>
<dbReference type="InterPro" id="IPR014729">
    <property type="entry name" value="Rossmann-like_a/b/a_fold"/>
</dbReference>
<dbReference type="PANTHER" id="PTHR43284">
    <property type="entry name" value="ASPARAGINE SYNTHETASE (GLUTAMINE-HYDROLYZING)"/>
    <property type="match status" value="1"/>
</dbReference>
<evidence type="ECO:0000259" key="4">
    <source>
        <dbReference type="Pfam" id="PF00733"/>
    </source>
</evidence>
<dbReference type="SUPFAM" id="SSF52402">
    <property type="entry name" value="Adenine nucleotide alpha hydrolases-like"/>
    <property type="match status" value="1"/>
</dbReference>
<organism evidence="5 7">
    <name type="scientific">Brevundimonas diminuta</name>
    <name type="common">Pseudomonas diminuta</name>
    <dbReference type="NCBI Taxonomy" id="293"/>
    <lineage>
        <taxon>Bacteria</taxon>
        <taxon>Pseudomonadati</taxon>
        <taxon>Pseudomonadota</taxon>
        <taxon>Alphaproteobacteria</taxon>
        <taxon>Caulobacterales</taxon>
        <taxon>Caulobacteraceae</taxon>
        <taxon>Brevundimonas</taxon>
    </lineage>
</organism>
<dbReference type="Proteomes" id="UP000287388">
    <property type="component" value="Chromosome"/>
</dbReference>
<dbReference type="InterPro" id="IPR051786">
    <property type="entry name" value="ASN_synthetase/amidase"/>
</dbReference>
<keyword evidence="8" id="KW-1185">Reference proteome</keyword>